<dbReference type="GO" id="GO:0005634">
    <property type="term" value="C:nucleus"/>
    <property type="evidence" value="ECO:0007669"/>
    <property type="project" value="TreeGrafter"/>
</dbReference>
<proteinExistence type="predicted"/>
<dbReference type="AlphaFoldDB" id="A0A067R806"/>
<dbReference type="STRING" id="136037.A0A067R806"/>
<feature type="region of interest" description="Disordered" evidence="10">
    <location>
        <begin position="469"/>
        <end position="498"/>
    </location>
</feature>
<dbReference type="SUPFAM" id="SSF57850">
    <property type="entry name" value="RING/U-box"/>
    <property type="match status" value="1"/>
</dbReference>
<evidence type="ECO:0000256" key="6">
    <source>
        <dbReference type="ARBA" id="ARBA00022786"/>
    </source>
</evidence>
<dbReference type="Pfam" id="PF26054">
    <property type="entry name" value="PHD_G2E3"/>
    <property type="match status" value="1"/>
</dbReference>
<feature type="compositionally biased region" description="Polar residues" evidence="10">
    <location>
        <begin position="663"/>
        <end position="680"/>
    </location>
</feature>
<sequence length="686" mass="76806">MERRKVCLFCNRDENNELLFGKIYELDDIVTHYYCLLLSSNMEQNGEDDDGILGFLKEDIIKEYKRGRRLICWYCKRSGATLGCCVAKCKKVFHLPCGHQEGSLHQFFGQFKSYCVVHRPVQKIDPQVMMEVKTREATCTICYDNVQPTNCHSTLWAPCCRINAWFHRDCIQKLAMSAGYFFKCPLCNNKTTFQKAMLDFGIYIPEQDASWELVPNAFQELLHRHDCCDARQCLCPKGRFHSTVGTRWELVLCRYCGSQGIHVGCGSLKWSNPEWQCEECNTMLKQAQEQGDTDEEDEADPTPNRITESPPRRKRRYNGKSGVSQRPQCHNDIVSAPSSDVSTSSSQSPGTPESNSLATAVIEVSDDDVIEIFDDDDDDDDLPVKRTSQDNRNMIVSSDGVAIPVIKVESIPSAKEGQNFCVVGGLNVKVPGAVKNTMRNRAQHPSVSQVITLNTRGEASRSASILGANSSGLSVEGSKPLNSTSAVNNSNQSSGSAPTTRGICLLKSYLMSEGVQRGYPHTDKVSAVMQQANSQPLARTTSVLGERKCDQNPDGFSGIQHSGTRTSPYNAAVASSSRTCDRPYRVRYDRHQNRNSVATDLRAQRESRHSVPRVIRSDFVHNDFQFRVSGPNTLQVVFFNRYVVSFDLQLPRMSRPPRKTRNRSASSLQNGATAISNNNDYSRDSR</sequence>
<protein>
    <submittedName>
        <fullName evidence="13">G2/M phase-specific E3 ubiquitin-protein ligase</fullName>
    </submittedName>
</protein>
<dbReference type="PROSITE" id="PS51805">
    <property type="entry name" value="EPHD"/>
    <property type="match status" value="1"/>
</dbReference>
<dbReference type="PROSITE" id="PS50089">
    <property type="entry name" value="ZF_RING_2"/>
    <property type="match status" value="1"/>
</dbReference>
<evidence type="ECO:0000256" key="4">
    <source>
        <dbReference type="ARBA" id="ARBA00022723"/>
    </source>
</evidence>
<evidence type="ECO:0000256" key="8">
    <source>
        <dbReference type="ARBA" id="ARBA00023242"/>
    </source>
</evidence>
<dbReference type="InterPro" id="IPR011011">
    <property type="entry name" value="Znf_FYVE_PHD"/>
</dbReference>
<dbReference type="InterPro" id="IPR001965">
    <property type="entry name" value="Znf_PHD"/>
</dbReference>
<evidence type="ECO:0000313" key="13">
    <source>
        <dbReference type="EMBL" id="KDR15676.1"/>
    </source>
</evidence>
<evidence type="ECO:0000259" key="11">
    <source>
        <dbReference type="PROSITE" id="PS50089"/>
    </source>
</evidence>
<feature type="region of interest" description="Disordered" evidence="10">
    <location>
        <begin position="288"/>
        <end position="356"/>
    </location>
</feature>
<dbReference type="InterPro" id="IPR013083">
    <property type="entry name" value="Znf_RING/FYVE/PHD"/>
</dbReference>
<evidence type="ECO:0000313" key="14">
    <source>
        <dbReference type="Proteomes" id="UP000027135"/>
    </source>
</evidence>
<evidence type="ECO:0000256" key="7">
    <source>
        <dbReference type="ARBA" id="ARBA00022833"/>
    </source>
</evidence>
<dbReference type="FunCoup" id="A0A067R806">
    <property type="interactions" value="241"/>
</dbReference>
<feature type="compositionally biased region" description="Low complexity" evidence="10">
    <location>
        <begin position="335"/>
        <end position="356"/>
    </location>
</feature>
<name>A0A067R806_ZOONE</name>
<evidence type="ECO:0000256" key="10">
    <source>
        <dbReference type="SAM" id="MobiDB-lite"/>
    </source>
</evidence>
<evidence type="ECO:0000256" key="9">
    <source>
        <dbReference type="PROSITE-ProRule" id="PRU00175"/>
    </source>
</evidence>
<dbReference type="Proteomes" id="UP000027135">
    <property type="component" value="Unassembled WGS sequence"/>
</dbReference>
<keyword evidence="6" id="KW-0833">Ubl conjugation pathway</keyword>
<dbReference type="PANTHER" id="PTHR12420:SF42">
    <property type="entry name" value="G2_M PHASE-SPECIFIC E3 UBIQUITIN-PROTEIN LIGASE"/>
    <property type="match status" value="1"/>
</dbReference>
<dbReference type="Pfam" id="PF13771">
    <property type="entry name" value="zf-HC5HC2H"/>
    <property type="match status" value="1"/>
</dbReference>
<feature type="region of interest" description="Disordered" evidence="10">
    <location>
        <begin position="653"/>
        <end position="686"/>
    </location>
</feature>
<feature type="compositionally biased region" description="Polar residues" evidence="10">
    <location>
        <begin position="480"/>
        <end position="498"/>
    </location>
</feature>
<dbReference type="InterPro" id="IPR059102">
    <property type="entry name" value="PHD_PHF7/G2E3-like"/>
</dbReference>
<dbReference type="InterPro" id="IPR001841">
    <property type="entry name" value="Znf_RING"/>
</dbReference>
<feature type="domain" description="RING-type" evidence="11">
    <location>
        <begin position="139"/>
        <end position="188"/>
    </location>
</feature>
<dbReference type="CDD" id="cd15669">
    <property type="entry name" value="ePHD_PHF7_G2E3_like"/>
    <property type="match status" value="1"/>
</dbReference>
<keyword evidence="4" id="KW-0479">Metal-binding</keyword>
<accession>A0A067R806</accession>
<feature type="domain" description="PHD-type" evidence="12">
    <location>
        <begin position="4"/>
        <end position="119"/>
    </location>
</feature>
<dbReference type="Gene3D" id="3.30.40.10">
    <property type="entry name" value="Zinc/RING finger domain, C3HC4 (zinc finger)"/>
    <property type="match status" value="3"/>
</dbReference>
<evidence type="ECO:0000256" key="1">
    <source>
        <dbReference type="ARBA" id="ARBA00004123"/>
    </source>
</evidence>
<keyword evidence="14" id="KW-1185">Reference proteome</keyword>
<dbReference type="SUPFAM" id="SSF57903">
    <property type="entry name" value="FYVE/PHD zinc finger"/>
    <property type="match status" value="1"/>
</dbReference>
<dbReference type="eggNOG" id="KOG1084">
    <property type="taxonomic scope" value="Eukaryota"/>
</dbReference>
<evidence type="ECO:0000259" key="12">
    <source>
        <dbReference type="PROSITE" id="PS51805"/>
    </source>
</evidence>
<feature type="compositionally biased region" description="Acidic residues" evidence="10">
    <location>
        <begin position="291"/>
        <end position="300"/>
    </location>
</feature>
<keyword evidence="5 9" id="KW-0863">Zinc-finger</keyword>
<dbReference type="InterPro" id="IPR051188">
    <property type="entry name" value="PHD-type_Zinc_Finger"/>
</dbReference>
<dbReference type="InterPro" id="IPR034732">
    <property type="entry name" value="EPHD"/>
</dbReference>
<evidence type="ECO:0000256" key="5">
    <source>
        <dbReference type="ARBA" id="ARBA00022771"/>
    </source>
</evidence>
<dbReference type="InterPro" id="IPR042013">
    <property type="entry name" value="PHF7/G2E3_ePHD"/>
</dbReference>
<comment type="pathway">
    <text evidence="2">Protein modification; protein ubiquitination.</text>
</comment>
<comment type="subcellular location">
    <subcellularLocation>
        <location evidence="1">Nucleus</location>
    </subcellularLocation>
</comment>
<gene>
    <name evidence="13" type="ORF">L798_09753</name>
</gene>
<dbReference type="InParanoid" id="A0A067R806"/>
<keyword evidence="8" id="KW-0539">Nucleus</keyword>
<evidence type="ECO:0000256" key="2">
    <source>
        <dbReference type="ARBA" id="ARBA00004906"/>
    </source>
</evidence>
<evidence type="ECO:0000256" key="3">
    <source>
        <dbReference type="ARBA" id="ARBA00022679"/>
    </source>
</evidence>
<keyword evidence="3" id="KW-0808">Transferase</keyword>
<keyword evidence="7" id="KW-0862">Zinc</keyword>
<organism evidence="13 14">
    <name type="scientific">Zootermopsis nevadensis</name>
    <name type="common">Dampwood termite</name>
    <dbReference type="NCBI Taxonomy" id="136037"/>
    <lineage>
        <taxon>Eukaryota</taxon>
        <taxon>Metazoa</taxon>
        <taxon>Ecdysozoa</taxon>
        <taxon>Arthropoda</taxon>
        <taxon>Hexapoda</taxon>
        <taxon>Insecta</taxon>
        <taxon>Pterygota</taxon>
        <taxon>Neoptera</taxon>
        <taxon>Polyneoptera</taxon>
        <taxon>Dictyoptera</taxon>
        <taxon>Blattodea</taxon>
        <taxon>Blattoidea</taxon>
        <taxon>Termitoidae</taxon>
        <taxon>Termopsidae</taxon>
        <taxon>Zootermopsis</taxon>
    </lineage>
</organism>
<reference evidence="13 14" key="1">
    <citation type="journal article" date="2014" name="Nat. Commun.">
        <title>Molecular traces of alternative social organization in a termite genome.</title>
        <authorList>
            <person name="Terrapon N."/>
            <person name="Li C."/>
            <person name="Robertson H.M."/>
            <person name="Ji L."/>
            <person name="Meng X."/>
            <person name="Booth W."/>
            <person name="Chen Z."/>
            <person name="Childers C.P."/>
            <person name="Glastad K.M."/>
            <person name="Gokhale K."/>
            <person name="Gowin J."/>
            <person name="Gronenberg W."/>
            <person name="Hermansen R.A."/>
            <person name="Hu H."/>
            <person name="Hunt B.G."/>
            <person name="Huylmans A.K."/>
            <person name="Khalil S.M."/>
            <person name="Mitchell R.D."/>
            <person name="Munoz-Torres M.C."/>
            <person name="Mustard J.A."/>
            <person name="Pan H."/>
            <person name="Reese J.T."/>
            <person name="Scharf M.E."/>
            <person name="Sun F."/>
            <person name="Vogel H."/>
            <person name="Xiao J."/>
            <person name="Yang W."/>
            <person name="Yang Z."/>
            <person name="Yang Z."/>
            <person name="Zhou J."/>
            <person name="Zhu J."/>
            <person name="Brent C.S."/>
            <person name="Elsik C.G."/>
            <person name="Goodisman M.A."/>
            <person name="Liberles D.A."/>
            <person name="Roe R.M."/>
            <person name="Vargo E.L."/>
            <person name="Vilcinskas A."/>
            <person name="Wang J."/>
            <person name="Bornberg-Bauer E."/>
            <person name="Korb J."/>
            <person name="Zhang G."/>
            <person name="Liebig J."/>
        </authorList>
    </citation>
    <scope>NUCLEOTIDE SEQUENCE [LARGE SCALE GENOMIC DNA]</scope>
    <source>
        <tissue evidence="13">Whole organism</tissue>
    </source>
</reference>
<dbReference type="GO" id="GO:0008270">
    <property type="term" value="F:zinc ion binding"/>
    <property type="evidence" value="ECO:0007669"/>
    <property type="project" value="UniProtKB-KW"/>
</dbReference>
<dbReference type="SMART" id="SM00249">
    <property type="entry name" value="PHD"/>
    <property type="match status" value="2"/>
</dbReference>
<dbReference type="OrthoDB" id="512616at2759"/>
<dbReference type="EMBL" id="KK852818">
    <property type="protein sequence ID" value="KDR15676.1"/>
    <property type="molecule type" value="Genomic_DNA"/>
</dbReference>
<dbReference type="PANTHER" id="PTHR12420">
    <property type="entry name" value="PHD FINGER PROTEIN"/>
    <property type="match status" value="1"/>
</dbReference>